<gene>
    <name evidence="1" type="ORF">SAMN05421803_14915</name>
</gene>
<dbReference type="STRING" id="758803.SAMN05421803_14915"/>
<organism evidence="1 2">
    <name type="scientific">Nocardiopsis flavescens</name>
    <dbReference type="NCBI Taxonomy" id="758803"/>
    <lineage>
        <taxon>Bacteria</taxon>
        <taxon>Bacillati</taxon>
        <taxon>Actinomycetota</taxon>
        <taxon>Actinomycetes</taxon>
        <taxon>Streptosporangiales</taxon>
        <taxon>Nocardiopsidaceae</taxon>
        <taxon>Nocardiopsis</taxon>
    </lineage>
</organism>
<dbReference type="EMBL" id="FQZK01000049">
    <property type="protein sequence ID" value="SHK96351.1"/>
    <property type="molecule type" value="Genomic_DNA"/>
</dbReference>
<dbReference type="AlphaFoldDB" id="A0A1M6WRR1"/>
<dbReference type="Proteomes" id="UP000184452">
    <property type="component" value="Unassembled WGS sequence"/>
</dbReference>
<proteinExistence type="predicted"/>
<sequence length="62" mass="6267">MGARQSGDTTPAGPEVEALMRAGREKRVNPPLPRPGAQVATLAEFGAEAAAGVDRGRAAPGQ</sequence>
<keyword evidence="2" id="KW-1185">Reference proteome</keyword>
<reference evidence="1 2" key="1">
    <citation type="submission" date="2016-11" db="EMBL/GenBank/DDBJ databases">
        <authorList>
            <person name="Jaros S."/>
            <person name="Januszkiewicz K."/>
            <person name="Wedrychowicz H."/>
        </authorList>
    </citation>
    <scope>NUCLEOTIDE SEQUENCE [LARGE SCALE GENOMIC DNA]</scope>
    <source>
        <strain evidence="1 2">CGMCC 4.5723</strain>
    </source>
</reference>
<evidence type="ECO:0000313" key="1">
    <source>
        <dbReference type="EMBL" id="SHK96351.1"/>
    </source>
</evidence>
<accession>A0A1M6WRR1</accession>
<name>A0A1M6WRR1_9ACTN</name>
<evidence type="ECO:0000313" key="2">
    <source>
        <dbReference type="Proteomes" id="UP000184452"/>
    </source>
</evidence>
<protein>
    <submittedName>
        <fullName evidence="1">Uncharacterized protein</fullName>
    </submittedName>
</protein>